<organism evidence="3 4">
    <name type="scientific">Actinacidiphila acidipaludis</name>
    <dbReference type="NCBI Taxonomy" id="2873382"/>
    <lineage>
        <taxon>Bacteria</taxon>
        <taxon>Bacillati</taxon>
        <taxon>Actinomycetota</taxon>
        <taxon>Actinomycetes</taxon>
        <taxon>Kitasatosporales</taxon>
        <taxon>Streptomycetaceae</taxon>
        <taxon>Actinacidiphila</taxon>
    </lineage>
</organism>
<dbReference type="PANTHER" id="PTHR37017:SF11">
    <property type="entry name" value="ESTERASE_LIPASE_THIOESTERASE DOMAIN-CONTAINING PROTEIN"/>
    <property type="match status" value="1"/>
</dbReference>
<reference evidence="3 4" key="1">
    <citation type="submission" date="2021-08" db="EMBL/GenBank/DDBJ databases">
        <title>WGS of actinomycetes from Thailand.</title>
        <authorList>
            <person name="Thawai C."/>
        </authorList>
    </citation>
    <scope>NUCLEOTIDE SEQUENCE [LARGE SCALE GENOMIC DNA]</scope>
    <source>
        <strain evidence="3 4">PLK6-54</strain>
    </source>
</reference>
<proteinExistence type="predicted"/>
<gene>
    <name evidence="3" type="ORF">K7862_00540</name>
</gene>
<dbReference type="Proteomes" id="UP000778578">
    <property type="component" value="Unassembled WGS sequence"/>
</dbReference>
<protein>
    <submittedName>
        <fullName evidence="3">Alpha/beta hydrolase</fullName>
    </submittedName>
</protein>
<dbReference type="SUPFAM" id="SSF53474">
    <property type="entry name" value="alpha/beta-Hydrolases"/>
    <property type="match status" value="1"/>
</dbReference>
<name>A0ABS7PZ11_9ACTN</name>
<sequence length="263" mass="26829">MGGSASASTGPAQSASSARSTAGDKPTVVLVHGAWADASSWSGVTTRLESAGYHVVAPPNNLRGVSSDAAYLADYLKTIPGPIVLVGHSYGGMVITNAARGNSNVKELVYIDAFIPAQGQSAGDIAASKPGSAVTVQDPTTVFNFAPYPGAPAGDADLYLKPQVVSSAFAQDLSAEQQNQIIATQRPLTASAVTEKSGDPAWKTIPSWALIGRQDKIIPPAAQEAAAKVAHAKVEEINASHVSLISRPDAVADFIATAARAAG</sequence>
<dbReference type="GO" id="GO:0016787">
    <property type="term" value="F:hydrolase activity"/>
    <property type="evidence" value="ECO:0007669"/>
    <property type="project" value="UniProtKB-KW"/>
</dbReference>
<evidence type="ECO:0000256" key="1">
    <source>
        <dbReference type="SAM" id="MobiDB-lite"/>
    </source>
</evidence>
<dbReference type="EMBL" id="JAINZZ010000001">
    <property type="protein sequence ID" value="MBY8876130.1"/>
    <property type="molecule type" value="Genomic_DNA"/>
</dbReference>
<keyword evidence="3" id="KW-0378">Hydrolase</keyword>
<dbReference type="InterPro" id="IPR052897">
    <property type="entry name" value="Sec-Metab_Biosynth_Hydrolase"/>
</dbReference>
<feature type="region of interest" description="Disordered" evidence="1">
    <location>
        <begin position="1"/>
        <end position="21"/>
    </location>
</feature>
<comment type="caution">
    <text evidence="3">The sequence shown here is derived from an EMBL/GenBank/DDBJ whole genome shotgun (WGS) entry which is preliminary data.</text>
</comment>
<evidence type="ECO:0000259" key="2">
    <source>
        <dbReference type="Pfam" id="PF12697"/>
    </source>
</evidence>
<dbReference type="PANTHER" id="PTHR37017">
    <property type="entry name" value="AB HYDROLASE-1 DOMAIN-CONTAINING PROTEIN-RELATED"/>
    <property type="match status" value="1"/>
</dbReference>
<dbReference type="Pfam" id="PF12697">
    <property type="entry name" value="Abhydrolase_6"/>
    <property type="match status" value="1"/>
</dbReference>
<feature type="domain" description="AB hydrolase-1" evidence="2">
    <location>
        <begin position="28"/>
        <end position="253"/>
    </location>
</feature>
<dbReference type="InterPro" id="IPR000073">
    <property type="entry name" value="AB_hydrolase_1"/>
</dbReference>
<dbReference type="InterPro" id="IPR029058">
    <property type="entry name" value="AB_hydrolase_fold"/>
</dbReference>
<evidence type="ECO:0000313" key="4">
    <source>
        <dbReference type="Proteomes" id="UP000778578"/>
    </source>
</evidence>
<evidence type="ECO:0000313" key="3">
    <source>
        <dbReference type="EMBL" id="MBY8876130.1"/>
    </source>
</evidence>
<keyword evidence="4" id="KW-1185">Reference proteome</keyword>
<dbReference type="Gene3D" id="3.40.50.1820">
    <property type="entry name" value="alpha/beta hydrolase"/>
    <property type="match status" value="1"/>
</dbReference>
<feature type="compositionally biased region" description="Polar residues" evidence="1">
    <location>
        <begin position="1"/>
        <end position="20"/>
    </location>
</feature>
<accession>A0ABS7PZ11</accession>